<dbReference type="InterPro" id="IPR026906">
    <property type="entry name" value="LRR_5"/>
</dbReference>
<dbReference type="SUPFAM" id="SSF52058">
    <property type="entry name" value="L domain-like"/>
    <property type="match status" value="1"/>
</dbReference>
<dbReference type="EMBL" id="GDID01001449">
    <property type="protein sequence ID" value="JAP95157.1"/>
    <property type="molecule type" value="Transcribed_RNA"/>
</dbReference>
<evidence type="ECO:0000313" key="1">
    <source>
        <dbReference type="EMBL" id="JAP95157.1"/>
    </source>
</evidence>
<accession>A0A146KFA4</accession>
<dbReference type="Gene3D" id="3.80.10.10">
    <property type="entry name" value="Ribonuclease Inhibitor"/>
    <property type="match status" value="1"/>
</dbReference>
<dbReference type="AlphaFoldDB" id="A0A146KFA4"/>
<sequence length="334" mass="38822">KIKKIMGLDKIFVITIFTPVIKMGQNISKKPINTSEHNDLRYNNHSSMMLLCLKHTQVSMRQFMASAHGHIINRCLILKLKICPQKYTNNKDFDYIIAPLLESVLEDQFQNTATVGVFMPFVRNIADSGFCQAQLQYVYLPQLAKADYLSFAHNNFEKIKMSTLTTLKRDSSFFDCKMLRTFTALQLQNIDQWCFEYCESLQTVITPNATISNYAFSNCTKLKTVLVKNSDFICDCGDCPRCRNTFHKCLQKGVAFARTKQYIDLIKQQKNEIQYNSLQQKSIESRFLTQNHNLYFGDLLKSDLQQKQLVIFCRNINYIICNLKRQVLVIDELE</sequence>
<proteinExistence type="predicted"/>
<protein>
    <submittedName>
        <fullName evidence="1">Leucine rich repeats-containing protein</fullName>
    </submittedName>
</protein>
<name>A0A146KFA4_9EUKA</name>
<dbReference type="Pfam" id="PF13306">
    <property type="entry name" value="LRR_5"/>
    <property type="match status" value="1"/>
</dbReference>
<reference evidence="1" key="1">
    <citation type="submission" date="2015-07" db="EMBL/GenBank/DDBJ databases">
        <title>Adaptation to a free-living lifestyle via gene acquisitions in the diplomonad Trepomonas sp. PC1.</title>
        <authorList>
            <person name="Xu F."/>
            <person name="Jerlstrom-Hultqvist J."/>
            <person name="Kolisko M."/>
            <person name="Simpson A.G.B."/>
            <person name="Roger A.J."/>
            <person name="Svard S.G."/>
            <person name="Andersson J.O."/>
        </authorList>
    </citation>
    <scope>NUCLEOTIDE SEQUENCE</scope>
    <source>
        <strain evidence="1">PC1</strain>
    </source>
</reference>
<dbReference type="InterPro" id="IPR032675">
    <property type="entry name" value="LRR_dom_sf"/>
</dbReference>
<organism evidence="1">
    <name type="scientific">Trepomonas sp. PC1</name>
    <dbReference type="NCBI Taxonomy" id="1076344"/>
    <lineage>
        <taxon>Eukaryota</taxon>
        <taxon>Metamonada</taxon>
        <taxon>Diplomonadida</taxon>
        <taxon>Hexamitidae</taxon>
        <taxon>Hexamitinae</taxon>
        <taxon>Trepomonas</taxon>
    </lineage>
</organism>
<gene>
    <name evidence="1" type="ORF">TPC1_11943</name>
</gene>
<feature type="non-terminal residue" evidence="1">
    <location>
        <position position="1"/>
    </location>
</feature>